<protein>
    <submittedName>
        <fullName evidence="1">Uncharacterized protein</fullName>
    </submittedName>
</protein>
<dbReference type="Proteomes" id="UP000061809">
    <property type="component" value="Chromosome"/>
</dbReference>
<evidence type="ECO:0000313" key="1">
    <source>
        <dbReference type="EMBL" id="ALJ58849.1"/>
    </source>
</evidence>
<gene>
    <name evidence="1" type="ORF">BcellWH2_01595</name>
</gene>
<sequence>MKIIEAVINKGEWLLDALKRIGYDMIPTNSILDKTLTGLGATHSEIHSKRNSIIIEPNVPVILGKLDENENLEAVYEKCEPYTIKKYLQMDIPFKKILTTPESFHKIRDAASSLGIDIYKEYFCLFDECEKVTQDIDYRRKIAQPIYDFFQFENKALVSATPLPISHPELEKQEFQKIKITPSYDYKKNLELIVTNSYYKRLRKVLDGLKDGKHICIFFNVTDGINELINNLKITNYKVFCSQKSVDKLNKRGIDKAYSSINYPLAQYNFFTCRFYSALDILLRKDKPDILILTDLRGAQFTMIDPLTEAIQIQGRFRKRGNDDITYNSLTHITTINPNIKVKTGIELSARITQFTDNYNLLKQQHDQETDKFKQEAIFEDMQSLKYQDLIDDKGEINPFSIDNLYNEERVKSYYQSADNLYQAYLSTNFFSITFSDVTECVGEDDIERLNHTKLEIDRRKITVQFLEKIHNEYEQGNITYEDKVFYIDYLKRQSEASYTIDAYNKIGKAGIELAQYKKSLIDKAVKLYNKEQAETLRFGSKVLQDIKEEFELNAYVPKNDIKKRLQLIFNEHSIEHKVVQDTIKDYYHVSESNSQNPPSFKLKAFKFE</sequence>
<dbReference type="EMBL" id="CP012801">
    <property type="protein sequence ID" value="ALJ58849.1"/>
    <property type="molecule type" value="Genomic_DNA"/>
</dbReference>
<name>A0A0P0GNQ1_9BACE</name>
<dbReference type="AlphaFoldDB" id="A0A0P0GNQ1"/>
<dbReference type="PATRIC" id="fig|246787.4.peg.1640"/>
<proteinExistence type="predicted"/>
<accession>A0A0P0GNQ1</accession>
<evidence type="ECO:0000313" key="2">
    <source>
        <dbReference type="Proteomes" id="UP000061809"/>
    </source>
</evidence>
<reference evidence="1 2" key="1">
    <citation type="journal article" date="2015" name="Science">
        <title>Genetic determinants of in vivo fitness and diet responsiveness in multiple human gut Bacteroides.</title>
        <authorList>
            <person name="Wu M."/>
            <person name="McNulty N.P."/>
            <person name="Rodionov D.A."/>
            <person name="Khoroshkin M.S."/>
            <person name="Griffin N.W."/>
            <person name="Cheng J."/>
            <person name="Latreille P."/>
            <person name="Kerstetter R.A."/>
            <person name="Terrapon N."/>
            <person name="Henrissat B."/>
            <person name="Osterman A.L."/>
            <person name="Gordon J.I."/>
        </authorList>
    </citation>
    <scope>NUCLEOTIDE SEQUENCE [LARGE SCALE GENOMIC DNA]</scope>
    <source>
        <strain evidence="1 2">WH2</strain>
    </source>
</reference>
<organism evidence="1 2">
    <name type="scientific">Bacteroides cellulosilyticus</name>
    <dbReference type="NCBI Taxonomy" id="246787"/>
    <lineage>
        <taxon>Bacteria</taxon>
        <taxon>Pseudomonadati</taxon>
        <taxon>Bacteroidota</taxon>
        <taxon>Bacteroidia</taxon>
        <taxon>Bacteroidales</taxon>
        <taxon>Bacteroidaceae</taxon>
        <taxon>Bacteroides</taxon>
    </lineage>
</organism>
<dbReference type="RefSeq" id="WP_029427922.1">
    <property type="nucleotide sequence ID" value="NZ_CP012801.1"/>
</dbReference>
<dbReference type="KEGG" id="bcel:BcellWH2_01595"/>